<accession>A0A6A6Y2I3</accession>
<dbReference type="EMBL" id="MU003720">
    <property type="protein sequence ID" value="KAF2802849.1"/>
    <property type="molecule type" value="Genomic_DNA"/>
</dbReference>
<evidence type="ECO:0000256" key="1">
    <source>
        <dbReference type="SAM" id="MobiDB-lite"/>
    </source>
</evidence>
<sequence length="182" mass="20006">MDQLAENAGTPAPEGSSDGPRRPVKNSKQKIGHEILVISSDEEALGTEHLDEEDVVTPALRGSSIQRPHPIMNPKKRKATEMAHDSCEISLDGEVMDTDRLDGLRVDLLREFKFQKRNQGAETFGKLKTDDLEEADTIQSTGIEGSCTMEFDKVSAPSRSTSPMPTPSEAATDSSLRRSRRK</sequence>
<gene>
    <name evidence="2 4" type="ORF">BDZ99DRAFT_482428</name>
</gene>
<dbReference type="AlphaFoldDB" id="A0A6A6Y2I3"/>
<feature type="region of interest" description="Disordered" evidence="1">
    <location>
        <begin position="140"/>
        <end position="182"/>
    </location>
</feature>
<reference evidence="2 4" key="1">
    <citation type="journal article" date="2020" name="Stud. Mycol.">
        <title>101 Dothideomycetes genomes: a test case for predicting lifestyles and emergence of pathogens.</title>
        <authorList>
            <person name="Haridas S."/>
            <person name="Albert R."/>
            <person name="Binder M."/>
            <person name="Bloem J."/>
            <person name="Labutti K."/>
            <person name="Salamov A."/>
            <person name="Andreopoulos B."/>
            <person name="Baker S."/>
            <person name="Barry K."/>
            <person name="Bills G."/>
            <person name="Bluhm B."/>
            <person name="Cannon C."/>
            <person name="Castanera R."/>
            <person name="Culley D."/>
            <person name="Daum C."/>
            <person name="Ezra D."/>
            <person name="Gonzalez J."/>
            <person name="Henrissat B."/>
            <person name="Kuo A."/>
            <person name="Liang C."/>
            <person name="Lipzen A."/>
            <person name="Lutzoni F."/>
            <person name="Magnuson J."/>
            <person name="Mondo S."/>
            <person name="Nolan M."/>
            <person name="Ohm R."/>
            <person name="Pangilinan J."/>
            <person name="Park H.-J."/>
            <person name="Ramirez L."/>
            <person name="Alfaro M."/>
            <person name="Sun H."/>
            <person name="Tritt A."/>
            <person name="Yoshinaga Y."/>
            <person name="Zwiers L.-H."/>
            <person name="Turgeon B."/>
            <person name="Goodwin S."/>
            <person name="Spatafora J."/>
            <person name="Crous P."/>
            <person name="Grigoriev I."/>
        </authorList>
    </citation>
    <scope>NUCLEOTIDE SEQUENCE</scope>
    <source>
        <strain evidence="2 4">CBS 304.34</strain>
    </source>
</reference>
<feature type="region of interest" description="Disordered" evidence="1">
    <location>
        <begin position="1"/>
        <end position="33"/>
    </location>
</feature>
<reference evidence="4" key="2">
    <citation type="submission" date="2020-04" db="EMBL/GenBank/DDBJ databases">
        <authorList>
            <consortium name="NCBI Genome Project"/>
        </authorList>
    </citation>
    <scope>NUCLEOTIDE SEQUENCE</scope>
    <source>
        <strain evidence="4">CBS 304.34</strain>
    </source>
</reference>
<name>A0A6A6Y2I3_9PEZI</name>
<evidence type="ECO:0000313" key="2">
    <source>
        <dbReference type="EMBL" id="KAF2802849.1"/>
    </source>
</evidence>
<keyword evidence="3" id="KW-1185">Reference proteome</keyword>
<protein>
    <submittedName>
        <fullName evidence="2 4">Uncharacterized protein</fullName>
    </submittedName>
</protein>
<organism evidence="2">
    <name type="scientific">Mytilinidion resinicola</name>
    <dbReference type="NCBI Taxonomy" id="574789"/>
    <lineage>
        <taxon>Eukaryota</taxon>
        <taxon>Fungi</taxon>
        <taxon>Dikarya</taxon>
        <taxon>Ascomycota</taxon>
        <taxon>Pezizomycotina</taxon>
        <taxon>Dothideomycetes</taxon>
        <taxon>Pleosporomycetidae</taxon>
        <taxon>Mytilinidiales</taxon>
        <taxon>Mytilinidiaceae</taxon>
        <taxon>Mytilinidion</taxon>
    </lineage>
</organism>
<evidence type="ECO:0000313" key="3">
    <source>
        <dbReference type="Proteomes" id="UP000504636"/>
    </source>
</evidence>
<dbReference type="GeneID" id="54463375"/>
<proteinExistence type="predicted"/>
<feature type="region of interest" description="Disordered" evidence="1">
    <location>
        <begin position="58"/>
        <end position="84"/>
    </location>
</feature>
<evidence type="ECO:0000313" key="4">
    <source>
        <dbReference type="RefSeq" id="XP_033569813.1"/>
    </source>
</evidence>
<dbReference type="Proteomes" id="UP000504636">
    <property type="component" value="Unplaced"/>
</dbReference>
<reference evidence="4" key="3">
    <citation type="submission" date="2025-04" db="UniProtKB">
        <authorList>
            <consortium name="RefSeq"/>
        </authorList>
    </citation>
    <scope>IDENTIFICATION</scope>
    <source>
        <strain evidence="4">CBS 304.34</strain>
    </source>
</reference>
<dbReference type="RefSeq" id="XP_033569813.1">
    <property type="nucleotide sequence ID" value="XM_033722482.1"/>
</dbReference>